<evidence type="ECO:0000313" key="2">
    <source>
        <dbReference type="EMBL" id="MCZ8538539.1"/>
    </source>
</evidence>
<organism evidence="2 3">
    <name type="scientific">Paenisporosarcina quisquiliarum</name>
    <dbReference type="NCBI Taxonomy" id="365346"/>
    <lineage>
        <taxon>Bacteria</taxon>
        <taxon>Bacillati</taxon>
        <taxon>Bacillota</taxon>
        <taxon>Bacilli</taxon>
        <taxon>Bacillales</taxon>
        <taxon>Caryophanaceae</taxon>
        <taxon>Paenisporosarcina</taxon>
    </lineage>
</organism>
<proteinExistence type="predicted"/>
<feature type="compositionally biased region" description="Basic and acidic residues" evidence="1">
    <location>
        <begin position="1"/>
        <end position="33"/>
    </location>
</feature>
<dbReference type="Proteomes" id="UP001152173">
    <property type="component" value="Unassembled WGS sequence"/>
</dbReference>
<comment type="caution">
    <text evidence="2">The sequence shown here is derived from an EMBL/GenBank/DDBJ whole genome shotgun (WGS) entry which is preliminary data.</text>
</comment>
<feature type="compositionally biased region" description="Polar residues" evidence="1">
    <location>
        <begin position="34"/>
        <end position="58"/>
    </location>
</feature>
<sequence length="67" mass="7599">MTENKDTNQQEAPKKKMSLKEAMQKQLEAKKNQSNDNNAKGNATQSAKKMQSQQTKKVSNTRRKMGT</sequence>
<keyword evidence="3" id="KW-1185">Reference proteome</keyword>
<dbReference type="RefSeq" id="WP_269927604.1">
    <property type="nucleotide sequence ID" value="NZ_JAMKBJ010000019.1"/>
</dbReference>
<accession>A0A9X3LL13</accession>
<reference evidence="2" key="1">
    <citation type="submission" date="2022-05" db="EMBL/GenBank/DDBJ databases">
        <authorList>
            <person name="Colautti A."/>
            <person name="Iacumin L."/>
        </authorList>
    </citation>
    <scope>NUCLEOTIDE SEQUENCE</scope>
    <source>
        <strain evidence="2">SK 55</strain>
    </source>
</reference>
<dbReference type="AlphaFoldDB" id="A0A9X3LL13"/>
<evidence type="ECO:0000313" key="3">
    <source>
        <dbReference type="Proteomes" id="UP001152173"/>
    </source>
</evidence>
<gene>
    <name evidence="2" type="ORF">M9R32_15195</name>
</gene>
<name>A0A9X3LL13_9BACL</name>
<feature type="region of interest" description="Disordered" evidence="1">
    <location>
        <begin position="1"/>
        <end position="67"/>
    </location>
</feature>
<evidence type="ECO:0000256" key="1">
    <source>
        <dbReference type="SAM" id="MobiDB-lite"/>
    </source>
</evidence>
<dbReference type="EMBL" id="JAMKBJ010000019">
    <property type="protein sequence ID" value="MCZ8538539.1"/>
    <property type="molecule type" value="Genomic_DNA"/>
</dbReference>
<protein>
    <submittedName>
        <fullName evidence="2">Uncharacterized protein</fullName>
    </submittedName>
</protein>